<accession>A0A0L0S9D3</accession>
<feature type="region of interest" description="Disordered" evidence="2">
    <location>
        <begin position="1"/>
        <end position="38"/>
    </location>
</feature>
<dbReference type="STRING" id="578462.A0A0L0S9D3"/>
<keyword evidence="7" id="KW-1185">Reference proteome</keyword>
<dbReference type="OrthoDB" id="2017893at2759"/>
<dbReference type="AlphaFoldDB" id="A0A0L0S9D3"/>
<dbReference type="GO" id="GO:0004725">
    <property type="term" value="F:protein tyrosine phosphatase activity"/>
    <property type="evidence" value="ECO:0007669"/>
    <property type="project" value="InterPro"/>
</dbReference>
<proteinExistence type="predicted"/>
<dbReference type="InterPro" id="IPR000242">
    <property type="entry name" value="PTP_cat"/>
</dbReference>
<dbReference type="eggNOG" id="KOG1720">
    <property type="taxonomic scope" value="Eukaryota"/>
</dbReference>
<evidence type="ECO:0000313" key="6">
    <source>
        <dbReference type="EMBL" id="KNE59062.1"/>
    </source>
</evidence>
<feature type="compositionally biased region" description="Low complexity" evidence="2">
    <location>
        <begin position="52"/>
        <end position="78"/>
    </location>
</feature>
<reference evidence="7" key="2">
    <citation type="submission" date="2009-11" db="EMBL/GenBank/DDBJ databases">
        <title>The Genome Sequence of Allomyces macrogynus strain ATCC 38327.</title>
        <authorList>
            <consortium name="The Broad Institute Genome Sequencing Platform"/>
            <person name="Russ C."/>
            <person name="Cuomo C."/>
            <person name="Shea T."/>
            <person name="Young S.K."/>
            <person name="Zeng Q."/>
            <person name="Koehrsen M."/>
            <person name="Haas B."/>
            <person name="Borodovsky M."/>
            <person name="Guigo R."/>
            <person name="Alvarado L."/>
            <person name="Berlin A."/>
            <person name="Borenstein D."/>
            <person name="Chen Z."/>
            <person name="Engels R."/>
            <person name="Freedman E."/>
            <person name="Gellesch M."/>
            <person name="Goldberg J."/>
            <person name="Griggs A."/>
            <person name="Gujja S."/>
            <person name="Heiman D."/>
            <person name="Hepburn T."/>
            <person name="Howarth C."/>
            <person name="Jen D."/>
            <person name="Larson L."/>
            <person name="Lewis B."/>
            <person name="Mehta T."/>
            <person name="Park D."/>
            <person name="Pearson M."/>
            <person name="Roberts A."/>
            <person name="Saif S."/>
            <person name="Shenoy N."/>
            <person name="Sisk P."/>
            <person name="Stolte C."/>
            <person name="Sykes S."/>
            <person name="Walk T."/>
            <person name="White J."/>
            <person name="Yandava C."/>
            <person name="Burger G."/>
            <person name="Gray M.W."/>
            <person name="Holland P.W.H."/>
            <person name="King N."/>
            <person name="Lang F.B.F."/>
            <person name="Roger A.J."/>
            <person name="Ruiz-Trillo I."/>
            <person name="Lander E."/>
            <person name="Nusbaum C."/>
        </authorList>
    </citation>
    <scope>NUCLEOTIDE SEQUENCE [LARGE SCALE GENOMIC DNA]</scope>
    <source>
        <strain evidence="7">ATCC 38327</strain>
    </source>
</reference>
<evidence type="ECO:0000259" key="5">
    <source>
        <dbReference type="PROSITE" id="PS50056"/>
    </source>
</evidence>
<organism evidence="6 7">
    <name type="scientific">Allomyces macrogynus (strain ATCC 38327)</name>
    <name type="common">Allomyces javanicus var. macrogynus</name>
    <dbReference type="NCBI Taxonomy" id="578462"/>
    <lineage>
        <taxon>Eukaryota</taxon>
        <taxon>Fungi</taxon>
        <taxon>Fungi incertae sedis</taxon>
        <taxon>Blastocladiomycota</taxon>
        <taxon>Blastocladiomycetes</taxon>
        <taxon>Blastocladiales</taxon>
        <taxon>Blastocladiaceae</taxon>
        <taxon>Allomyces</taxon>
    </lineage>
</organism>
<dbReference type="InterPro" id="IPR050561">
    <property type="entry name" value="PTP"/>
</dbReference>
<dbReference type="PROSITE" id="PS00383">
    <property type="entry name" value="TYR_PHOSPHATASE_1"/>
    <property type="match status" value="1"/>
</dbReference>
<dbReference type="Pfam" id="PF22785">
    <property type="entry name" value="Tc-R-P"/>
    <property type="match status" value="1"/>
</dbReference>
<name>A0A0L0S9D3_ALLM3</name>
<feature type="domain" description="Tyrosine-protein phosphatase" evidence="3">
    <location>
        <begin position="126"/>
        <end position="295"/>
    </location>
</feature>
<evidence type="ECO:0000313" key="7">
    <source>
        <dbReference type="Proteomes" id="UP000054350"/>
    </source>
</evidence>
<dbReference type="SUPFAM" id="SSF52799">
    <property type="entry name" value="(Phosphotyrosine protein) phosphatases II"/>
    <property type="match status" value="1"/>
</dbReference>
<dbReference type="PANTHER" id="PTHR23339">
    <property type="entry name" value="TYROSINE SPECIFIC PROTEIN PHOSPHATASE AND DUAL SPECIFICITY PROTEIN PHOSPHATASE"/>
    <property type="match status" value="1"/>
</dbReference>
<feature type="domain" description="Tyrosine-protein phosphatase" evidence="4">
    <location>
        <begin position="198"/>
        <end position="284"/>
    </location>
</feature>
<evidence type="ECO:0000256" key="1">
    <source>
        <dbReference type="ARBA" id="ARBA00022801"/>
    </source>
</evidence>
<dbReference type="PROSITE" id="PS50055">
    <property type="entry name" value="TYR_PHOSPHATASE_PTP"/>
    <property type="match status" value="1"/>
</dbReference>
<dbReference type="InterPro" id="IPR000387">
    <property type="entry name" value="Tyr_Pase_dom"/>
</dbReference>
<dbReference type="PROSITE" id="PS50054">
    <property type="entry name" value="TYR_PHOSPHATASE_DUAL"/>
    <property type="match status" value="1"/>
</dbReference>
<feature type="compositionally biased region" description="Low complexity" evidence="2">
    <location>
        <begin position="12"/>
        <end position="33"/>
    </location>
</feature>
<dbReference type="VEuPathDB" id="FungiDB:AMAG_03409"/>
<keyword evidence="1" id="KW-0378">Hydrolase</keyword>
<dbReference type="Proteomes" id="UP000054350">
    <property type="component" value="Unassembled WGS sequence"/>
</dbReference>
<dbReference type="SMART" id="SM00404">
    <property type="entry name" value="PTPc_motif"/>
    <property type="match status" value="1"/>
</dbReference>
<dbReference type="Gene3D" id="3.90.190.10">
    <property type="entry name" value="Protein tyrosine phosphatase superfamily"/>
    <property type="match status" value="1"/>
</dbReference>
<dbReference type="PRINTS" id="PR00700">
    <property type="entry name" value="PRTYPHPHTASE"/>
</dbReference>
<evidence type="ECO:0000259" key="4">
    <source>
        <dbReference type="PROSITE" id="PS50055"/>
    </source>
</evidence>
<dbReference type="InterPro" id="IPR016130">
    <property type="entry name" value="Tyr_Pase_AS"/>
</dbReference>
<dbReference type="EMBL" id="GG745334">
    <property type="protein sequence ID" value="KNE59062.1"/>
    <property type="molecule type" value="Genomic_DNA"/>
</dbReference>
<dbReference type="InterPro" id="IPR020422">
    <property type="entry name" value="TYR_PHOSPHATASE_DUAL_dom"/>
</dbReference>
<dbReference type="PROSITE" id="PS50056">
    <property type="entry name" value="TYR_PHOSPHATASE_2"/>
    <property type="match status" value="1"/>
</dbReference>
<dbReference type="FunFam" id="3.90.190.10:FF:000157">
    <property type="entry name" value="Protein-tyrosine phosphatase"/>
    <property type="match status" value="1"/>
</dbReference>
<evidence type="ECO:0000256" key="2">
    <source>
        <dbReference type="SAM" id="MobiDB-lite"/>
    </source>
</evidence>
<gene>
    <name evidence="6" type="ORF">AMAG_03409</name>
</gene>
<reference evidence="6 7" key="1">
    <citation type="submission" date="2009-11" db="EMBL/GenBank/DDBJ databases">
        <title>Annotation of Allomyces macrogynus ATCC 38327.</title>
        <authorList>
            <consortium name="The Broad Institute Genome Sequencing Platform"/>
            <person name="Russ C."/>
            <person name="Cuomo C."/>
            <person name="Burger G."/>
            <person name="Gray M.W."/>
            <person name="Holland P.W.H."/>
            <person name="King N."/>
            <person name="Lang F.B.F."/>
            <person name="Roger A.J."/>
            <person name="Ruiz-Trillo I."/>
            <person name="Young S.K."/>
            <person name="Zeng Q."/>
            <person name="Gargeya S."/>
            <person name="Fitzgerald M."/>
            <person name="Haas B."/>
            <person name="Abouelleil A."/>
            <person name="Alvarado L."/>
            <person name="Arachchi H.M."/>
            <person name="Berlin A."/>
            <person name="Chapman S.B."/>
            <person name="Gearin G."/>
            <person name="Goldberg J."/>
            <person name="Griggs A."/>
            <person name="Gujja S."/>
            <person name="Hansen M."/>
            <person name="Heiman D."/>
            <person name="Howarth C."/>
            <person name="Larimer J."/>
            <person name="Lui A."/>
            <person name="MacDonald P.J.P."/>
            <person name="McCowen C."/>
            <person name="Montmayeur A."/>
            <person name="Murphy C."/>
            <person name="Neiman D."/>
            <person name="Pearson M."/>
            <person name="Priest M."/>
            <person name="Roberts A."/>
            <person name="Saif S."/>
            <person name="Shea T."/>
            <person name="Sisk P."/>
            <person name="Stolte C."/>
            <person name="Sykes S."/>
            <person name="Wortman J."/>
            <person name="Nusbaum C."/>
            <person name="Birren B."/>
        </authorList>
    </citation>
    <scope>NUCLEOTIDE SEQUENCE [LARGE SCALE GENOMIC DNA]</scope>
    <source>
        <strain evidence="6 7">ATCC 38327</strain>
    </source>
</reference>
<evidence type="ECO:0008006" key="8">
    <source>
        <dbReference type="Google" id="ProtNLM"/>
    </source>
</evidence>
<sequence>MKRPAFLANLGPASTSPPLAAPANDAEPAAADDPPAPHALWSPRLFPGTLFAPSSPTRPTTAATTTAPTPARAAGTRTPPGLANLLSGIQGAGGALNAMTCALCGGRACKYCGVPSLWPDNAIDGLYSNWITPEILAMQRPAAPLMREHDLPARFRDKGIGAIMNLQQLREHPTCGFGVLEGIGLAYDPEEWMREGFFYYHFSWEDMNVPALDLMMSIVKVMANEIDSGRKVAVHCHAGLGRTGLAIACYLVYQGPFTAEEAVSLVRSQRPGSVQTAKQTGFVHLFKSYLQGLRQRFVVLDDNHSLWTADEVMLAYHEFAHGRATRDQTHAMVRSTAKTFGSLAASVPAKDRARIFRRAVAGETTSDDVEAAARLMTQYAETLACTHIEACSNPVALAVILSTWSRSFLREPLMAVAGQELECTSAAAAAHVREILKHVYPAVLDAAAHTAGIDHDLVMQLWLCSRVARTCPPTWHQTAPRT</sequence>
<dbReference type="InterPro" id="IPR003595">
    <property type="entry name" value="Tyr_Pase_cat"/>
</dbReference>
<protein>
    <recommendedName>
        <fullName evidence="8">Protein-tyrosine-phosphatase</fullName>
    </recommendedName>
</protein>
<feature type="domain" description="Tyrosine specific protein phosphatases" evidence="5">
    <location>
        <begin position="213"/>
        <end position="281"/>
    </location>
</feature>
<feature type="region of interest" description="Disordered" evidence="2">
    <location>
        <begin position="50"/>
        <end position="78"/>
    </location>
</feature>
<evidence type="ECO:0000259" key="3">
    <source>
        <dbReference type="PROSITE" id="PS50054"/>
    </source>
</evidence>
<dbReference type="InterPro" id="IPR029021">
    <property type="entry name" value="Prot-tyrosine_phosphatase-like"/>
</dbReference>